<feature type="transmembrane region" description="Helical" evidence="7">
    <location>
        <begin position="12"/>
        <end position="34"/>
    </location>
</feature>
<keyword evidence="3" id="KW-0732">Signal</keyword>
<dbReference type="InterPro" id="IPR046357">
    <property type="entry name" value="PPIase_dom_sf"/>
</dbReference>
<evidence type="ECO:0000256" key="6">
    <source>
        <dbReference type="PROSITE-ProRule" id="PRU00278"/>
    </source>
</evidence>
<gene>
    <name evidence="9" type="ORF">A2008_09720</name>
</gene>
<accession>A0A1F7WDM9</accession>
<feature type="domain" description="PpiC" evidence="8">
    <location>
        <begin position="729"/>
        <end position="844"/>
    </location>
</feature>
<evidence type="ECO:0000256" key="2">
    <source>
        <dbReference type="ARBA" id="ARBA00013194"/>
    </source>
</evidence>
<comment type="caution">
    <text evidence="9">The sequence shown here is derived from an EMBL/GenBank/DDBJ whole genome shotgun (WGS) entry which is preliminary data.</text>
</comment>
<reference evidence="9 10" key="1">
    <citation type="journal article" date="2016" name="Nat. Commun.">
        <title>Thousands of microbial genomes shed light on interconnected biogeochemical processes in an aquifer system.</title>
        <authorList>
            <person name="Anantharaman K."/>
            <person name="Brown C.T."/>
            <person name="Hug L.A."/>
            <person name="Sharon I."/>
            <person name="Castelle C.J."/>
            <person name="Probst A.J."/>
            <person name="Thomas B.C."/>
            <person name="Singh A."/>
            <person name="Wilkins M.J."/>
            <person name="Karaoz U."/>
            <person name="Brodie E.L."/>
            <person name="Williams K.H."/>
            <person name="Hubbard S.S."/>
            <person name="Banfield J.F."/>
        </authorList>
    </citation>
    <scope>NUCLEOTIDE SEQUENCE [LARGE SCALE GENOMIC DNA]</scope>
</reference>
<dbReference type="Pfam" id="PF00639">
    <property type="entry name" value="Rotamase"/>
    <property type="match status" value="2"/>
</dbReference>
<dbReference type="PANTHER" id="PTHR47245:SF1">
    <property type="entry name" value="FOLDASE PROTEIN PRSA"/>
    <property type="match status" value="1"/>
</dbReference>
<dbReference type="SUPFAM" id="SSF109998">
    <property type="entry name" value="Triger factor/SurA peptide-binding domain-like"/>
    <property type="match status" value="1"/>
</dbReference>
<feature type="domain" description="PpiC" evidence="8">
    <location>
        <begin position="474"/>
        <end position="587"/>
    </location>
</feature>
<dbReference type="STRING" id="1817813.A2008_09720"/>
<keyword evidence="4 6" id="KW-0697">Rotamase</keyword>
<dbReference type="Pfam" id="PF13145">
    <property type="entry name" value="Rotamase_2"/>
    <property type="match status" value="1"/>
</dbReference>
<evidence type="ECO:0000256" key="5">
    <source>
        <dbReference type="ARBA" id="ARBA00023235"/>
    </source>
</evidence>
<dbReference type="PANTHER" id="PTHR47245">
    <property type="entry name" value="PEPTIDYLPROLYL ISOMERASE"/>
    <property type="match status" value="1"/>
</dbReference>
<keyword evidence="7" id="KW-0812">Transmembrane</keyword>
<dbReference type="InterPro" id="IPR000297">
    <property type="entry name" value="PPIase_PpiC"/>
</dbReference>
<comment type="catalytic activity">
    <reaction evidence="1">
        <text>[protein]-peptidylproline (omega=180) = [protein]-peptidylproline (omega=0)</text>
        <dbReference type="Rhea" id="RHEA:16237"/>
        <dbReference type="Rhea" id="RHEA-COMP:10747"/>
        <dbReference type="Rhea" id="RHEA-COMP:10748"/>
        <dbReference type="ChEBI" id="CHEBI:83833"/>
        <dbReference type="ChEBI" id="CHEBI:83834"/>
        <dbReference type="EC" id="5.2.1.8"/>
    </reaction>
</comment>
<evidence type="ECO:0000313" key="10">
    <source>
        <dbReference type="Proteomes" id="UP000178735"/>
    </source>
</evidence>
<dbReference type="PROSITE" id="PS01096">
    <property type="entry name" value="PPIC_PPIASE_1"/>
    <property type="match status" value="3"/>
</dbReference>
<protein>
    <recommendedName>
        <fullName evidence="2">peptidylprolyl isomerase</fullName>
        <ecNumber evidence="2">5.2.1.8</ecNumber>
    </recommendedName>
</protein>
<dbReference type="Proteomes" id="UP000178735">
    <property type="component" value="Unassembled WGS sequence"/>
</dbReference>
<dbReference type="AlphaFoldDB" id="A0A1F7WDM9"/>
<dbReference type="Gene3D" id="1.10.4030.10">
    <property type="entry name" value="Porin chaperone SurA, peptide-binding domain"/>
    <property type="match status" value="1"/>
</dbReference>
<keyword evidence="5 6" id="KW-0413">Isomerase</keyword>
<dbReference type="InterPro" id="IPR050245">
    <property type="entry name" value="PrsA_foldase"/>
</dbReference>
<proteinExistence type="predicted"/>
<dbReference type="Gene3D" id="3.10.50.40">
    <property type="match status" value="5"/>
</dbReference>
<dbReference type="SUPFAM" id="SSF54534">
    <property type="entry name" value="FKBP-like"/>
    <property type="match status" value="5"/>
</dbReference>
<feature type="domain" description="PpiC" evidence="8">
    <location>
        <begin position="889"/>
        <end position="980"/>
    </location>
</feature>
<feature type="domain" description="PpiC" evidence="8">
    <location>
        <begin position="372"/>
        <end position="461"/>
    </location>
</feature>
<evidence type="ECO:0000256" key="4">
    <source>
        <dbReference type="ARBA" id="ARBA00023110"/>
    </source>
</evidence>
<dbReference type="InterPro" id="IPR023058">
    <property type="entry name" value="PPIase_PpiC_CS"/>
</dbReference>
<dbReference type="Pfam" id="PF13616">
    <property type="entry name" value="Rotamase_3"/>
    <property type="match status" value="1"/>
</dbReference>
<dbReference type="EMBL" id="MGFH01000246">
    <property type="protein sequence ID" value="OGM00921.1"/>
    <property type="molecule type" value="Genomic_DNA"/>
</dbReference>
<keyword evidence="7" id="KW-1133">Transmembrane helix</keyword>
<evidence type="ECO:0000313" key="9">
    <source>
        <dbReference type="EMBL" id="OGM00921.1"/>
    </source>
</evidence>
<sequence length="1036" mass="116882">MHQGSIFFSKSNVIVKIVIWAVVAAFVLSIFIFAGTFHLNQQQQQAVEDLKNMNKQKVSDADYKKVLASVKASTDEVMDITAGDYYDIFHRQDENFRKVYSGKKQREELLNQIIEVKMAENKSKKIAPTPADYEEEINKIFPDKQQMADYLKNSGMTREILEERLRPQVQEKLLKRQLSKPREVSEEAINKYYAEHQKEYAEMKTLPGESKETEIVKPLNEVKDAIRAQLLKNVSDDDINLYYQQHRGRYKNPLTMNLAHIFIKSDSEAVKKSINPTDEELKKYHEENKDKYKTPRNFEIKAIVKPYDSKELRDGVTVSETEAVEFYHKNTPKFTTRAHIDLKNILIDPKSKERVDAMNPTDDDLLAFYNQTDEVKASHILVKDETHAVELKKKIDAGANFEELAKAESTCPSKEKGGDLGFFKRDMMVKEFSDAAFALKIGEITGPVKTQFGHHIIKSVEQKTAYSKPFDEVKEEVKKIYIEKKLDEKAKAAAEDVIKKIKGGESFAELASRHSDGASKANGGFLGTIYQDNKEPVENMDKLTGEVAMNGRVLDNILYTAFSLNSDTTPSEVIKTPLGYHVIMASNKVDAKLKPYEECKAEVVEEFKNDTAKTKSEALMEETYAKLTKGGYKFEELQAKISEGPSAKSGEVCGKVYLGETPKNYDKSKLAGEILKKAEDEIPAEVSTALGKLSYEGQVSEVIKLPWAAVLLKAEKIYEPSFMTFEDAREALKTAYINFKTEEIIKKKLNEAKEKALKGEDFGALAKSVSEGVTKDDSGEIGLLVKGEGFKDKAASDKFKNEVCMPWGAMIDPAIEEAVFDLEKGAYSDIVKSSFGFHVFKAIDRITDSYKEASEVKDKIKESLSRSSLVTEEEIKTYYEQHKGEYTTQERAKVRIIVVASEEEANKIHTELTKNKKDFAELAALHSKDIATKGKGGDMGFIARGQVNQALENAAFNLGIGQVSGVFKTPAGYNLIQVIEKEGAKTASIDEKRAEIKQLLATPKENELFKEYMTELRNSIDVTYKKENFEILTKYE</sequence>
<dbReference type="InterPro" id="IPR027304">
    <property type="entry name" value="Trigger_fact/SurA_dom_sf"/>
</dbReference>
<dbReference type="EC" id="5.2.1.8" evidence="2"/>
<name>A0A1F7WDM9_9BACT</name>
<keyword evidence="7" id="KW-0472">Membrane</keyword>
<evidence type="ECO:0000256" key="1">
    <source>
        <dbReference type="ARBA" id="ARBA00000971"/>
    </source>
</evidence>
<evidence type="ECO:0000256" key="7">
    <source>
        <dbReference type="SAM" id="Phobius"/>
    </source>
</evidence>
<organism evidence="9 10">
    <name type="scientific">Candidatus Wallbacteria bacterium GWC2_49_35</name>
    <dbReference type="NCBI Taxonomy" id="1817813"/>
    <lineage>
        <taxon>Bacteria</taxon>
        <taxon>Candidatus Walliibacteriota</taxon>
    </lineage>
</organism>
<dbReference type="PROSITE" id="PS50198">
    <property type="entry name" value="PPIC_PPIASE_2"/>
    <property type="match status" value="4"/>
</dbReference>
<evidence type="ECO:0000256" key="3">
    <source>
        <dbReference type="ARBA" id="ARBA00022729"/>
    </source>
</evidence>
<evidence type="ECO:0000259" key="8">
    <source>
        <dbReference type="PROSITE" id="PS50198"/>
    </source>
</evidence>
<dbReference type="GO" id="GO:0003755">
    <property type="term" value="F:peptidyl-prolyl cis-trans isomerase activity"/>
    <property type="evidence" value="ECO:0007669"/>
    <property type="project" value="UniProtKB-KW"/>
</dbReference>